<keyword evidence="2" id="KW-0238">DNA-binding</keyword>
<reference evidence="6" key="1">
    <citation type="submission" date="2021-03" db="EMBL/GenBank/DDBJ databases">
        <title>Genome sequencing and assembly of Tianweitania sediminis.</title>
        <authorList>
            <person name="Chhetri G."/>
        </authorList>
    </citation>
    <scope>NUCLEOTIDE SEQUENCE</scope>
    <source>
        <strain evidence="6">Z8</strain>
    </source>
</reference>
<protein>
    <submittedName>
        <fullName evidence="6">Crp/Fnr family transcriptional regulator</fullName>
    </submittedName>
</protein>
<dbReference type="CDD" id="cd00038">
    <property type="entry name" value="CAP_ED"/>
    <property type="match status" value="1"/>
</dbReference>
<dbReference type="InterPro" id="IPR036390">
    <property type="entry name" value="WH_DNA-bd_sf"/>
</dbReference>
<keyword evidence="1" id="KW-0805">Transcription regulation</keyword>
<dbReference type="AlphaFoldDB" id="A0A8J7UJV4"/>
<dbReference type="Gene3D" id="2.60.120.10">
    <property type="entry name" value="Jelly Rolls"/>
    <property type="match status" value="1"/>
</dbReference>
<evidence type="ECO:0000256" key="2">
    <source>
        <dbReference type="ARBA" id="ARBA00023125"/>
    </source>
</evidence>
<dbReference type="SMART" id="SM00419">
    <property type="entry name" value="HTH_CRP"/>
    <property type="match status" value="1"/>
</dbReference>
<dbReference type="PROSITE" id="PS50042">
    <property type="entry name" value="CNMP_BINDING_3"/>
    <property type="match status" value="1"/>
</dbReference>
<accession>A0A8J7UJV4</accession>
<feature type="domain" description="HTH crp-type" evidence="5">
    <location>
        <begin position="148"/>
        <end position="221"/>
    </location>
</feature>
<evidence type="ECO:0000313" key="6">
    <source>
        <dbReference type="EMBL" id="MBP0437722.1"/>
    </source>
</evidence>
<dbReference type="RefSeq" id="WP_209333707.1">
    <property type="nucleotide sequence ID" value="NZ_JAGIYY010000001.1"/>
</dbReference>
<sequence>MSRLDASLLRPLAQFRGLSEEDLRFVIAGASTRRLVKGTTLFEEGGEAVDFFLVLDGRLKVVKITSDGDQVLIRFVVAGEICGMAAAIGRTTYPATALAASECLILSWPSALWPGLVEKVPALSAGAMRALGQRLEEAHTRITELSTEEVQRRLAHALTRLAGQAGRKVDQGILIDFAITRQELAEMIGTTLHTVSRIMSGWEARRLLEGDRQHLLMRDPHKLLMIAEGNASGD</sequence>
<dbReference type="Pfam" id="PF13545">
    <property type="entry name" value="HTH_Crp_2"/>
    <property type="match status" value="1"/>
</dbReference>
<dbReference type="GO" id="GO:0003700">
    <property type="term" value="F:DNA-binding transcription factor activity"/>
    <property type="evidence" value="ECO:0007669"/>
    <property type="project" value="TreeGrafter"/>
</dbReference>
<keyword evidence="7" id="KW-1185">Reference proteome</keyword>
<dbReference type="InterPro" id="IPR036388">
    <property type="entry name" value="WH-like_DNA-bd_sf"/>
</dbReference>
<dbReference type="SUPFAM" id="SSF46785">
    <property type="entry name" value="Winged helix' DNA-binding domain"/>
    <property type="match status" value="1"/>
</dbReference>
<comment type="caution">
    <text evidence="6">The sequence shown here is derived from an EMBL/GenBank/DDBJ whole genome shotgun (WGS) entry which is preliminary data.</text>
</comment>
<evidence type="ECO:0000259" key="5">
    <source>
        <dbReference type="PROSITE" id="PS51063"/>
    </source>
</evidence>
<dbReference type="InterPro" id="IPR014710">
    <property type="entry name" value="RmlC-like_jellyroll"/>
</dbReference>
<dbReference type="Proteomes" id="UP000666240">
    <property type="component" value="Unassembled WGS sequence"/>
</dbReference>
<dbReference type="GO" id="GO:0003677">
    <property type="term" value="F:DNA binding"/>
    <property type="evidence" value="ECO:0007669"/>
    <property type="project" value="UniProtKB-KW"/>
</dbReference>
<dbReference type="PANTHER" id="PTHR24567">
    <property type="entry name" value="CRP FAMILY TRANSCRIPTIONAL REGULATORY PROTEIN"/>
    <property type="match status" value="1"/>
</dbReference>
<evidence type="ECO:0000256" key="1">
    <source>
        <dbReference type="ARBA" id="ARBA00023015"/>
    </source>
</evidence>
<dbReference type="EMBL" id="JAGIYY010000001">
    <property type="protein sequence ID" value="MBP0437722.1"/>
    <property type="molecule type" value="Genomic_DNA"/>
</dbReference>
<keyword evidence="3" id="KW-0804">Transcription</keyword>
<dbReference type="Gene3D" id="1.10.10.10">
    <property type="entry name" value="Winged helix-like DNA-binding domain superfamily/Winged helix DNA-binding domain"/>
    <property type="match status" value="1"/>
</dbReference>
<dbReference type="InterPro" id="IPR050397">
    <property type="entry name" value="Env_Response_Regulators"/>
</dbReference>
<name>A0A8J7UJV4_9HYPH</name>
<gene>
    <name evidence="6" type="ORF">J5Y06_03510</name>
</gene>
<dbReference type="Pfam" id="PF00027">
    <property type="entry name" value="cNMP_binding"/>
    <property type="match status" value="1"/>
</dbReference>
<dbReference type="PANTHER" id="PTHR24567:SF28">
    <property type="entry name" value="LISTERIOLYSIN REGULATORY PROTEIN"/>
    <property type="match status" value="1"/>
</dbReference>
<organism evidence="6 7">
    <name type="scientific">Tianweitania sediminis</name>
    <dbReference type="NCBI Taxonomy" id="1502156"/>
    <lineage>
        <taxon>Bacteria</taxon>
        <taxon>Pseudomonadati</taxon>
        <taxon>Pseudomonadota</taxon>
        <taxon>Alphaproteobacteria</taxon>
        <taxon>Hyphomicrobiales</taxon>
        <taxon>Phyllobacteriaceae</taxon>
        <taxon>Tianweitania</taxon>
    </lineage>
</organism>
<dbReference type="InterPro" id="IPR012318">
    <property type="entry name" value="HTH_CRP"/>
</dbReference>
<dbReference type="InterPro" id="IPR018490">
    <property type="entry name" value="cNMP-bd_dom_sf"/>
</dbReference>
<evidence type="ECO:0000313" key="7">
    <source>
        <dbReference type="Proteomes" id="UP000666240"/>
    </source>
</evidence>
<dbReference type="GO" id="GO:0005829">
    <property type="term" value="C:cytosol"/>
    <property type="evidence" value="ECO:0007669"/>
    <property type="project" value="TreeGrafter"/>
</dbReference>
<dbReference type="PROSITE" id="PS51063">
    <property type="entry name" value="HTH_CRP_2"/>
    <property type="match status" value="1"/>
</dbReference>
<evidence type="ECO:0000259" key="4">
    <source>
        <dbReference type="PROSITE" id="PS50042"/>
    </source>
</evidence>
<feature type="domain" description="Cyclic nucleotide-binding" evidence="4">
    <location>
        <begin position="14"/>
        <end position="103"/>
    </location>
</feature>
<evidence type="ECO:0000256" key="3">
    <source>
        <dbReference type="ARBA" id="ARBA00023163"/>
    </source>
</evidence>
<dbReference type="InterPro" id="IPR000595">
    <property type="entry name" value="cNMP-bd_dom"/>
</dbReference>
<proteinExistence type="predicted"/>
<dbReference type="SUPFAM" id="SSF51206">
    <property type="entry name" value="cAMP-binding domain-like"/>
    <property type="match status" value="1"/>
</dbReference>
<dbReference type="SMART" id="SM00100">
    <property type="entry name" value="cNMP"/>
    <property type="match status" value="1"/>
</dbReference>